<organism evidence="1">
    <name type="scientific">Rhizophora mucronata</name>
    <name type="common">Asiatic mangrove</name>
    <dbReference type="NCBI Taxonomy" id="61149"/>
    <lineage>
        <taxon>Eukaryota</taxon>
        <taxon>Viridiplantae</taxon>
        <taxon>Streptophyta</taxon>
        <taxon>Embryophyta</taxon>
        <taxon>Tracheophyta</taxon>
        <taxon>Spermatophyta</taxon>
        <taxon>Magnoliopsida</taxon>
        <taxon>eudicotyledons</taxon>
        <taxon>Gunneridae</taxon>
        <taxon>Pentapetalae</taxon>
        <taxon>rosids</taxon>
        <taxon>fabids</taxon>
        <taxon>Malpighiales</taxon>
        <taxon>Rhizophoraceae</taxon>
        <taxon>Rhizophora</taxon>
    </lineage>
</organism>
<dbReference type="EMBL" id="GGEC01085595">
    <property type="protein sequence ID" value="MBX66079.1"/>
    <property type="molecule type" value="Transcribed_RNA"/>
</dbReference>
<reference evidence="1" key="1">
    <citation type="submission" date="2018-02" db="EMBL/GenBank/DDBJ databases">
        <title>Rhizophora mucronata_Transcriptome.</title>
        <authorList>
            <person name="Meera S.P."/>
            <person name="Sreeshan A."/>
            <person name="Augustine A."/>
        </authorList>
    </citation>
    <scope>NUCLEOTIDE SEQUENCE</scope>
    <source>
        <tissue evidence="1">Leaf</tissue>
    </source>
</reference>
<protein>
    <submittedName>
        <fullName evidence="1">Uncharacterized protein</fullName>
    </submittedName>
</protein>
<sequence length="92" mass="10432">MIPSQKRLAADSDQFFLCTCSQIRSNLSSLSSIRFFLLRAWLRLTCQPSSSSSCSFSLSLRTWAREGAYKIWGTSLVRDRCSIRRFGGSSPR</sequence>
<evidence type="ECO:0000313" key="1">
    <source>
        <dbReference type="EMBL" id="MBX66079.1"/>
    </source>
</evidence>
<dbReference type="AlphaFoldDB" id="A0A2P2QGF0"/>
<accession>A0A2P2QGF0</accession>
<proteinExistence type="predicted"/>
<name>A0A2P2QGF0_RHIMU</name>